<organism evidence="3 4">
    <name type="scientific">Leminorella grimontii</name>
    <dbReference type="NCBI Taxonomy" id="82981"/>
    <lineage>
        <taxon>Bacteria</taxon>
        <taxon>Pseudomonadati</taxon>
        <taxon>Pseudomonadota</taxon>
        <taxon>Gammaproteobacteria</taxon>
        <taxon>Enterobacterales</taxon>
        <taxon>Budviciaceae</taxon>
        <taxon>Leminorella</taxon>
    </lineage>
</organism>
<keyword evidence="3" id="KW-0946">Virion</keyword>
<dbReference type="PANTHER" id="PTHR37089:SF3">
    <property type="entry name" value="EXPORTED PROTEIN"/>
    <property type="match status" value="1"/>
</dbReference>
<dbReference type="AlphaFoldDB" id="A0AAV5MZ43"/>
<keyword evidence="4" id="KW-1185">Reference proteome</keyword>
<dbReference type="SMART" id="SM00972">
    <property type="entry name" value="SCPU"/>
    <property type="match status" value="1"/>
</dbReference>
<evidence type="ECO:0000256" key="1">
    <source>
        <dbReference type="SAM" id="SignalP"/>
    </source>
</evidence>
<dbReference type="PANTHER" id="PTHR37089">
    <property type="entry name" value="PROTEIN U-RELATED"/>
    <property type="match status" value="1"/>
</dbReference>
<keyword evidence="1" id="KW-0732">Signal</keyword>
<dbReference type="InterPro" id="IPR053167">
    <property type="entry name" value="Spore_coat_component"/>
</dbReference>
<protein>
    <submittedName>
        <fullName evidence="3">Spore coat protein U</fullName>
    </submittedName>
</protein>
<name>A0AAV5MZ43_9GAMM</name>
<dbReference type="RefSeq" id="WP_027275919.1">
    <property type="nucleotide sequence ID" value="NZ_BRLH01000001.1"/>
</dbReference>
<evidence type="ECO:0000313" key="3">
    <source>
        <dbReference type="EMBL" id="GKX53948.1"/>
    </source>
</evidence>
<feature type="signal peptide" evidence="1">
    <location>
        <begin position="1"/>
        <end position="25"/>
    </location>
</feature>
<reference evidence="3" key="1">
    <citation type="submission" date="2022-06" db="EMBL/GenBank/DDBJ databases">
        <title>Draft genome sequences of Leminorella grimontii str. JCM5902.</title>
        <authorList>
            <person name="Wakabayashi Y."/>
            <person name="Kojima K."/>
        </authorList>
    </citation>
    <scope>NUCLEOTIDE SEQUENCE</scope>
    <source>
        <strain evidence="3">JCM 5902</strain>
    </source>
</reference>
<dbReference type="InterPro" id="IPR007893">
    <property type="entry name" value="Spore_coat_U/FanG"/>
</dbReference>
<proteinExistence type="predicted"/>
<feature type="domain" description="Spore coat protein U/FanG" evidence="2">
    <location>
        <begin position="32"/>
        <end position="182"/>
    </location>
</feature>
<keyword evidence="3" id="KW-0167">Capsid protein</keyword>
<dbReference type="Pfam" id="PF05229">
    <property type="entry name" value="SCPU"/>
    <property type="match status" value="1"/>
</dbReference>
<gene>
    <name evidence="3" type="ORF">SOASR030_00600</name>
</gene>
<accession>A0AAV5MZ43</accession>
<comment type="caution">
    <text evidence="3">The sequence shown here is derived from an EMBL/GenBank/DDBJ whole genome shotgun (WGS) entry which is preliminary data.</text>
</comment>
<sequence>MPTFSQTLRRALPLALLNAALLNGAYGETISTQLQASATVTAGCALGSGGSGSASFGTLNFGNGITTLSTPIDVASTANAGSISLRCTPSTLVKIDIDSGLYAGGVIGSGRAMKHATQSGTLKYQLYQDSVRTVIWGNGSNGGQSMSLTTDGTQQNVTIYARLFSLPGIPAAGQYSDTVIITFTY</sequence>
<evidence type="ECO:0000259" key="2">
    <source>
        <dbReference type="Pfam" id="PF05229"/>
    </source>
</evidence>
<evidence type="ECO:0000313" key="4">
    <source>
        <dbReference type="Proteomes" id="UP001058124"/>
    </source>
</evidence>
<dbReference type="Proteomes" id="UP001058124">
    <property type="component" value="Unassembled WGS sequence"/>
</dbReference>
<dbReference type="EMBL" id="BRLH01000001">
    <property type="protein sequence ID" value="GKX53948.1"/>
    <property type="molecule type" value="Genomic_DNA"/>
</dbReference>
<feature type="chain" id="PRO_5043461838" evidence="1">
    <location>
        <begin position="26"/>
        <end position="185"/>
    </location>
</feature>